<evidence type="ECO:0000259" key="8">
    <source>
        <dbReference type="PROSITE" id="PS50928"/>
    </source>
</evidence>
<dbReference type="PANTHER" id="PTHR43163:SF6">
    <property type="entry name" value="DIPEPTIDE TRANSPORT SYSTEM PERMEASE PROTEIN DPPB-RELATED"/>
    <property type="match status" value="1"/>
</dbReference>
<dbReference type="InterPro" id="IPR035906">
    <property type="entry name" value="MetI-like_sf"/>
</dbReference>
<keyword evidence="5 7" id="KW-1133">Transmembrane helix</keyword>
<reference evidence="10" key="1">
    <citation type="journal article" date="2019" name="Int. J. Syst. Evol. Microbiol.">
        <title>The Global Catalogue of Microorganisms (GCM) 10K type strain sequencing project: providing services to taxonomists for standard genome sequencing and annotation.</title>
        <authorList>
            <consortium name="The Broad Institute Genomics Platform"/>
            <consortium name="The Broad Institute Genome Sequencing Center for Infectious Disease"/>
            <person name="Wu L."/>
            <person name="Ma J."/>
        </authorList>
    </citation>
    <scope>NUCLEOTIDE SEQUENCE [LARGE SCALE GENOMIC DNA]</scope>
    <source>
        <strain evidence="10">JCM 17933</strain>
    </source>
</reference>
<dbReference type="CDD" id="cd06261">
    <property type="entry name" value="TM_PBP2"/>
    <property type="match status" value="1"/>
</dbReference>
<name>A0ABP8R8Z3_9ACTN</name>
<dbReference type="Gene3D" id="1.10.3720.10">
    <property type="entry name" value="MetI-like"/>
    <property type="match status" value="1"/>
</dbReference>
<evidence type="ECO:0000256" key="1">
    <source>
        <dbReference type="ARBA" id="ARBA00004651"/>
    </source>
</evidence>
<dbReference type="InterPro" id="IPR000515">
    <property type="entry name" value="MetI-like"/>
</dbReference>
<sequence length="320" mass="33212">MTALRAVGGRVAGLAGTLIGVAVVVFALLRLLPGDAIDANLGTQAGLLTAGQRAALRRYYGIDQSVPHQFVTWIGQVLHGNLGVSVNSGTDVATLLGSAIPVTVELAVLATLIGAPLGIALGVLAAGRPGGARDLGVQSAGLLGLALPEFVLASVVVAVLGAVFRYFPSAGTFVSLSQSVGGNLSQMIYPALVLAVGLAATVMRTTRSAYLDVARSDFVRTARGKGLFPRRIRWRHVLRNSSVPIVTMVGIQFGYLLGGTVVIEQVFALPGLGRLLLNAILQRDYAVVQSAVLLIATGFVVVNLAVDLIYRALDPRTAET</sequence>
<evidence type="ECO:0000256" key="6">
    <source>
        <dbReference type="ARBA" id="ARBA00023136"/>
    </source>
</evidence>
<feature type="transmembrane region" description="Helical" evidence="7">
    <location>
        <begin position="12"/>
        <end position="32"/>
    </location>
</feature>
<dbReference type="RefSeq" id="WP_345475729.1">
    <property type="nucleotide sequence ID" value="NZ_BAABHF010000078.1"/>
</dbReference>
<organism evidence="9 10">
    <name type="scientific">Actinoallomurus oryzae</name>
    <dbReference type="NCBI Taxonomy" id="502180"/>
    <lineage>
        <taxon>Bacteria</taxon>
        <taxon>Bacillati</taxon>
        <taxon>Actinomycetota</taxon>
        <taxon>Actinomycetes</taxon>
        <taxon>Streptosporangiales</taxon>
        <taxon>Thermomonosporaceae</taxon>
        <taxon>Actinoallomurus</taxon>
    </lineage>
</organism>
<keyword evidence="6 7" id="KW-0472">Membrane</keyword>
<feature type="transmembrane region" description="Helical" evidence="7">
    <location>
        <begin position="243"/>
        <end position="267"/>
    </location>
</feature>
<evidence type="ECO:0000256" key="3">
    <source>
        <dbReference type="ARBA" id="ARBA00022475"/>
    </source>
</evidence>
<evidence type="ECO:0000256" key="2">
    <source>
        <dbReference type="ARBA" id="ARBA00022448"/>
    </source>
</evidence>
<feature type="transmembrane region" description="Helical" evidence="7">
    <location>
        <begin position="187"/>
        <end position="206"/>
    </location>
</feature>
<protein>
    <submittedName>
        <fullName evidence="9">ABC transporter permease</fullName>
    </submittedName>
</protein>
<dbReference type="EMBL" id="BAABHF010000078">
    <property type="protein sequence ID" value="GAA4521693.1"/>
    <property type="molecule type" value="Genomic_DNA"/>
</dbReference>
<evidence type="ECO:0000256" key="5">
    <source>
        <dbReference type="ARBA" id="ARBA00022989"/>
    </source>
</evidence>
<dbReference type="PROSITE" id="PS50928">
    <property type="entry name" value="ABC_TM1"/>
    <property type="match status" value="1"/>
</dbReference>
<proteinExistence type="inferred from homology"/>
<comment type="caution">
    <text evidence="9">The sequence shown here is derived from an EMBL/GenBank/DDBJ whole genome shotgun (WGS) entry which is preliminary data.</text>
</comment>
<keyword evidence="10" id="KW-1185">Reference proteome</keyword>
<keyword evidence="4 7" id="KW-0812">Transmembrane</keyword>
<feature type="domain" description="ABC transmembrane type-1" evidence="8">
    <location>
        <begin position="100"/>
        <end position="310"/>
    </location>
</feature>
<feature type="transmembrane region" description="Helical" evidence="7">
    <location>
        <begin position="139"/>
        <end position="167"/>
    </location>
</feature>
<keyword evidence="2 7" id="KW-0813">Transport</keyword>
<dbReference type="Pfam" id="PF00528">
    <property type="entry name" value="BPD_transp_1"/>
    <property type="match status" value="1"/>
</dbReference>
<evidence type="ECO:0000313" key="9">
    <source>
        <dbReference type="EMBL" id="GAA4521693.1"/>
    </source>
</evidence>
<gene>
    <name evidence="9" type="ORF">GCM10023191_100200</name>
</gene>
<accession>A0ABP8R8Z3</accession>
<comment type="subcellular location">
    <subcellularLocation>
        <location evidence="1 7">Cell membrane</location>
        <topology evidence="1 7">Multi-pass membrane protein</topology>
    </subcellularLocation>
</comment>
<feature type="transmembrane region" description="Helical" evidence="7">
    <location>
        <begin position="106"/>
        <end position="127"/>
    </location>
</feature>
<evidence type="ECO:0000256" key="7">
    <source>
        <dbReference type="RuleBase" id="RU363032"/>
    </source>
</evidence>
<dbReference type="PANTHER" id="PTHR43163">
    <property type="entry name" value="DIPEPTIDE TRANSPORT SYSTEM PERMEASE PROTEIN DPPB-RELATED"/>
    <property type="match status" value="1"/>
</dbReference>
<comment type="similarity">
    <text evidence="7">Belongs to the binding-protein-dependent transport system permease family.</text>
</comment>
<feature type="transmembrane region" description="Helical" evidence="7">
    <location>
        <begin position="287"/>
        <end position="310"/>
    </location>
</feature>
<evidence type="ECO:0000313" key="10">
    <source>
        <dbReference type="Proteomes" id="UP001500503"/>
    </source>
</evidence>
<dbReference type="SUPFAM" id="SSF161098">
    <property type="entry name" value="MetI-like"/>
    <property type="match status" value="1"/>
</dbReference>
<evidence type="ECO:0000256" key="4">
    <source>
        <dbReference type="ARBA" id="ARBA00022692"/>
    </source>
</evidence>
<dbReference type="Proteomes" id="UP001500503">
    <property type="component" value="Unassembled WGS sequence"/>
</dbReference>
<keyword evidence="3" id="KW-1003">Cell membrane</keyword>